<dbReference type="STRING" id="930128.SAMN05192532_101604"/>
<dbReference type="NCBIfam" id="NF047420">
    <property type="entry name" value="EF_P_mod_YmfI"/>
    <property type="match status" value="1"/>
</dbReference>
<dbReference type="InterPro" id="IPR050259">
    <property type="entry name" value="SDR"/>
</dbReference>
<dbReference type="Proteomes" id="UP000199516">
    <property type="component" value="Unassembled WGS sequence"/>
</dbReference>
<dbReference type="PANTHER" id="PTHR42879:SF2">
    <property type="entry name" value="3-OXOACYL-[ACYL-CARRIER-PROTEIN] REDUCTASE FABG"/>
    <property type="match status" value="1"/>
</dbReference>
<sequence length="239" mass="26132">MAAYTLITGASGAIGKAIALEVARKNKPLFLHYHQSKDEVLNIKDKCEEFHIPVELIQGDLSLRGGADHVYNQLHSPVDTLIYNCGVSKYGLYQETTDEEIYRLAHVHLLNAMILAKKLLPDMIFRKKGNMVFISSIWGERGAALEVAYSAMKGGVNAFVKALAKETARSGVRVNAIAPGVMDTPMMNDISDVDLLELREELPSGRFGKAEEAAQAVSFLTGPQSSYVNGHILDVNGGW</sequence>
<dbReference type="RefSeq" id="WP_177194666.1">
    <property type="nucleotide sequence ID" value="NZ_FONT01000001.1"/>
</dbReference>
<dbReference type="InterPro" id="IPR036291">
    <property type="entry name" value="NAD(P)-bd_dom_sf"/>
</dbReference>
<dbReference type="AlphaFoldDB" id="A0A1I2A210"/>
<dbReference type="Gene3D" id="3.40.50.720">
    <property type="entry name" value="NAD(P)-binding Rossmann-like Domain"/>
    <property type="match status" value="1"/>
</dbReference>
<dbReference type="InterPro" id="IPR002347">
    <property type="entry name" value="SDR_fam"/>
</dbReference>
<proteinExistence type="inferred from homology"/>
<name>A0A1I2A210_9BACI</name>
<evidence type="ECO:0000256" key="1">
    <source>
        <dbReference type="ARBA" id="ARBA00006484"/>
    </source>
</evidence>
<keyword evidence="3" id="KW-1185">Reference proteome</keyword>
<dbReference type="Pfam" id="PF13561">
    <property type="entry name" value="adh_short_C2"/>
    <property type="match status" value="1"/>
</dbReference>
<dbReference type="CDD" id="cd05233">
    <property type="entry name" value="SDR_c"/>
    <property type="match status" value="1"/>
</dbReference>
<dbReference type="SUPFAM" id="SSF51735">
    <property type="entry name" value="NAD(P)-binding Rossmann-fold domains"/>
    <property type="match status" value="1"/>
</dbReference>
<organism evidence="2 3">
    <name type="scientific">Alteribacillus iranensis</name>
    <dbReference type="NCBI Taxonomy" id="930128"/>
    <lineage>
        <taxon>Bacteria</taxon>
        <taxon>Bacillati</taxon>
        <taxon>Bacillota</taxon>
        <taxon>Bacilli</taxon>
        <taxon>Bacillales</taxon>
        <taxon>Bacillaceae</taxon>
        <taxon>Alteribacillus</taxon>
    </lineage>
</organism>
<accession>A0A1I2A210</accession>
<dbReference type="PANTHER" id="PTHR42879">
    <property type="entry name" value="3-OXOACYL-(ACYL-CARRIER-PROTEIN) REDUCTASE"/>
    <property type="match status" value="1"/>
</dbReference>
<comment type="similarity">
    <text evidence="1">Belongs to the short-chain dehydrogenases/reductases (SDR) family.</text>
</comment>
<dbReference type="EMBL" id="FONT01000001">
    <property type="protein sequence ID" value="SFE37849.1"/>
    <property type="molecule type" value="Genomic_DNA"/>
</dbReference>
<evidence type="ECO:0000313" key="2">
    <source>
        <dbReference type="EMBL" id="SFE37849.1"/>
    </source>
</evidence>
<gene>
    <name evidence="2" type="ORF">SAMN05192532_101604</name>
</gene>
<protein>
    <submittedName>
        <fullName evidence="2">3-oxoacyl-[acyl-carrier protein] reductase</fullName>
    </submittedName>
</protein>
<reference evidence="2 3" key="1">
    <citation type="submission" date="2016-10" db="EMBL/GenBank/DDBJ databases">
        <authorList>
            <person name="de Groot N.N."/>
        </authorList>
    </citation>
    <scope>NUCLEOTIDE SEQUENCE [LARGE SCALE GENOMIC DNA]</scope>
    <source>
        <strain evidence="2 3">DSM 23995</strain>
    </source>
</reference>
<dbReference type="PRINTS" id="PR00081">
    <property type="entry name" value="GDHRDH"/>
</dbReference>
<evidence type="ECO:0000313" key="3">
    <source>
        <dbReference type="Proteomes" id="UP000199516"/>
    </source>
</evidence>
<dbReference type="PRINTS" id="PR00080">
    <property type="entry name" value="SDRFAMILY"/>
</dbReference>